<gene>
    <name evidence="1" type="ORF">TCM_016138</name>
</gene>
<dbReference type="AlphaFoldDB" id="A0A061G5U0"/>
<reference evidence="1 2" key="1">
    <citation type="journal article" date="2013" name="Genome Biol.">
        <title>The genome sequence of the most widely cultivated cacao type and its use to identify candidate genes regulating pod color.</title>
        <authorList>
            <person name="Motamayor J.C."/>
            <person name="Mockaitis K."/>
            <person name="Schmutz J."/>
            <person name="Haiminen N."/>
            <person name="Iii D.L."/>
            <person name="Cornejo O."/>
            <person name="Findley S.D."/>
            <person name="Zheng P."/>
            <person name="Utro F."/>
            <person name="Royaert S."/>
            <person name="Saski C."/>
            <person name="Jenkins J."/>
            <person name="Podicheti R."/>
            <person name="Zhao M."/>
            <person name="Scheffler B.E."/>
            <person name="Stack J.C."/>
            <person name="Feltus F.A."/>
            <person name="Mustiga G.M."/>
            <person name="Amores F."/>
            <person name="Phillips W."/>
            <person name="Marelli J.P."/>
            <person name="May G.D."/>
            <person name="Shapiro H."/>
            <person name="Ma J."/>
            <person name="Bustamante C.D."/>
            <person name="Schnell R.J."/>
            <person name="Main D."/>
            <person name="Gilbert D."/>
            <person name="Parida L."/>
            <person name="Kuhn D.N."/>
        </authorList>
    </citation>
    <scope>NUCLEOTIDE SEQUENCE [LARGE SCALE GENOMIC DNA]</scope>
    <source>
        <strain evidence="2">cv. Matina 1-6</strain>
    </source>
</reference>
<evidence type="ECO:0000313" key="1">
    <source>
        <dbReference type="EMBL" id="EOY24567.1"/>
    </source>
</evidence>
<proteinExistence type="predicted"/>
<accession>A0A061G5U0</accession>
<evidence type="ECO:0000313" key="2">
    <source>
        <dbReference type="Proteomes" id="UP000026915"/>
    </source>
</evidence>
<organism evidence="1 2">
    <name type="scientific">Theobroma cacao</name>
    <name type="common">Cacao</name>
    <name type="synonym">Cocoa</name>
    <dbReference type="NCBI Taxonomy" id="3641"/>
    <lineage>
        <taxon>Eukaryota</taxon>
        <taxon>Viridiplantae</taxon>
        <taxon>Streptophyta</taxon>
        <taxon>Embryophyta</taxon>
        <taxon>Tracheophyta</taxon>
        <taxon>Spermatophyta</taxon>
        <taxon>Magnoliopsida</taxon>
        <taxon>eudicotyledons</taxon>
        <taxon>Gunneridae</taxon>
        <taxon>Pentapetalae</taxon>
        <taxon>rosids</taxon>
        <taxon>malvids</taxon>
        <taxon>Malvales</taxon>
        <taxon>Malvaceae</taxon>
        <taxon>Byttnerioideae</taxon>
        <taxon>Theobroma</taxon>
    </lineage>
</organism>
<sequence length="69" mass="8333">MFYQGTQHHFHSWVVIMQNLLKLLMIENPIAVVRHQWSCSSNLKLPTISPQIQECIRDFFHREKQKLEK</sequence>
<dbReference type="InParanoid" id="A0A061G5U0"/>
<protein>
    <submittedName>
        <fullName evidence="1">Uncharacterized protein</fullName>
    </submittedName>
</protein>
<keyword evidence="2" id="KW-1185">Reference proteome</keyword>
<dbReference type="Proteomes" id="UP000026915">
    <property type="component" value="Chromosome 3"/>
</dbReference>
<dbReference type="Gramene" id="EOY24567">
    <property type="protein sequence ID" value="EOY24567"/>
    <property type="gene ID" value="TCM_016138"/>
</dbReference>
<dbReference type="EMBL" id="CM001881">
    <property type="protein sequence ID" value="EOY24567.1"/>
    <property type="molecule type" value="Genomic_DNA"/>
</dbReference>
<name>A0A061G5U0_THECC</name>
<dbReference type="HOGENOM" id="CLU_2780975_0_0_1"/>